<sequence length="135" mass="15369">MVAATFEEEEGLAVLDIPLPSMWVENRRFWWPTKTGWCCRNKAIFDKANEIKRVMVVASFVRLCEDYCDYNARVGGGVSTPITFSRASWVPPHRKFVMVNVDAYVSRLGGVCLGAVFKDEWGKLMLAVTRKITCR</sequence>
<dbReference type="Proteomes" id="UP000596660">
    <property type="component" value="Unplaced"/>
</dbReference>
<dbReference type="Gramene" id="AUR62019683-RA">
    <property type="protein sequence ID" value="AUR62019683-RA:cds"/>
    <property type="gene ID" value="AUR62019683"/>
</dbReference>
<accession>A0A803LW32</accession>
<dbReference type="EnsemblPlants" id="AUR62019683-RA">
    <property type="protein sequence ID" value="AUR62019683-RA:cds"/>
    <property type="gene ID" value="AUR62019683"/>
</dbReference>
<name>A0A803LW32_CHEQI</name>
<dbReference type="AlphaFoldDB" id="A0A803LW32"/>
<evidence type="ECO:0000313" key="2">
    <source>
        <dbReference type="Proteomes" id="UP000596660"/>
    </source>
</evidence>
<organism evidence="1 2">
    <name type="scientific">Chenopodium quinoa</name>
    <name type="common">Quinoa</name>
    <dbReference type="NCBI Taxonomy" id="63459"/>
    <lineage>
        <taxon>Eukaryota</taxon>
        <taxon>Viridiplantae</taxon>
        <taxon>Streptophyta</taxon>
        <taxon>Embryophyta</taxon>
        <taxon>Tracheophyta</taxon>
        <taxon>Spermatophyta</taxon>
        <taxon>Magnoliopsida</taxon>
        <taxon>eudicotyledons</taxon>
        <taxon>Gunneridae</taxon>
        <taxon>Pentapetalae</taxon>
        <taxon>Caryophyllales</taxon>
        <taxon>Chenopodiaceae</taxon>
        <taxon>Chenopodioideae</taxon>
        <taxon>Atripliceae</taxon>
        <taxon>Chenopodium</taxon>
    </lineage>
</organism>
<reference evidence="1" key="2">
    <citation type="submission" date="2021-03" db="UniProtKB">
        <authorList>
            <consortium name="EnsemblPlants"/>
        </authorList>
    </citation>
    <scope>IDENTIFICATION</scope>
</reference>
<protein>
    <submittedName>
        <fullName evidence="1">Uncharacterized protein</fullName>
    </submittedName>
</protein>
<proteinExistence type="predicted"/>
<keyword evidence="2" id="KW-1185">Reference proteome</keyword>
<evidence type="ECO:0000313" key="1">
    <source>
        <dbReference type="EnsemblPlants" id="AUR62019683-RA:cds"/>
    </source>
</evidence>
<reference evidence="1" key="1">
    <citation type="journal article" date="2017" name="Nature">
        <title>The genome of Chenopodium quinoa.</title>
        <authorList>
            <person name="Jarvis D.E."/>
            <person name="Ho Y.S."/>
            <person name="Lightfoot D.J."/>
            <person name="Schmoeckel S.M."/>
            <person name="Li B."/>
            <person name="Borm T.J.A."/>
            <person name="Ohyanagi H."/>
            <person name="Mineta K."/>
            <person name="Michell C.T."/>
            <person name="Saber N."/>
            <person name="Kharbatia N.M."/>
            <person name="Rupper R.R."/>
            <person name="Sharp A.R."/>
            <person name="Dally N."/>
            <person name="Boughton B.A."/>
            <person name="Woo Y.H."/>
            <person name="Gao G."/>
            <person name="Schijlen E.G.W.M."/>
            <person name="Guo X."/>
            <person name="Momin A.A."/>
            <person name="Negrao S."/>
            <person name="Al-Babili S."/>
            <person name="Gehring C."/>
            <person name="Roessner U."/>
            <person name="Jung C."/>
            <person name="Murphy K."/>
            <person name="Arold S.T."/>
            <person name="Gojobori T."/>
            <person name="van der Linden C.G."/>
            <person name="van Loo E.N."/>
            <person name="Jellen E.N."/>
            <person name="Maughan P.J."/>
            <person name="Tester M."/>
        </authorList>
    </citation>
    <scope>NUCLEOTIDE SEQUENCE [LARGE SCALE GENOMIC DNA]</scope>
    <source>
        <strain evidence="1">cv. PI 614886</strain>
    </source>
</reference>